<dbReference type="GO" id="GO:0043539">
    <property type="term" value="F:protein serine/threonine kinase activator activity"/>
    <property type="evidence" value="ECO:0007669"/>
    <property type="project" value="TreeGrafter"/>
</dbReference>
<reference evidence="2" key="1">
    <citation type="submission" date="2023-09" db="UniProtKB">
        <authorList>
            <consortium name="Ensembl"/>
        </authorList>
    </citation>
    <scope>IDENTIFICATION</scope>
</reference>
<organism evidence="2">
    <name type="scientific">Castor canadensis</name>
    <name type="common">American beaver</name>
    <dbReference type="NCBI Taxonomy" id="51338"/>
    <lineage>
        <taxon>Eukaryota</taxon>
        <taxon>Metazoa</taxon>
        <taxon>Chordata</taxon>
        <taxon>Craniata</taxon>
        <taxon>Vertebrata</taxon>
        <taxon>Euteleostomi</taxon>
        <taxon>Mammalia</taxon>
        <taxon>Eutheria</taxon>
        <taxon>Euarchontoglires</taxon>
        <taxon>Glires</taxon>
        <taxon>Rodentia</taxon>
        <taxon>Castorimorpha</taxon>
        <taxon>Castoridae</taxon>
        <taxon>Castor</taxon>
    </lineage>
</organism>
<dbReference type="GO" id="GO:0006974">
    <property type="term" value="P:DNA damage response"/>
    <property type="evidence" value="ECO:0007669"/>
    <property type="project" value="TreeGrafter"/>
</dbReference>
<dbReference type="AlphaFoldDB" id="A0A8C0XQ47"/>
<dbReference type="Pfam" id="PF15350">
    <property type="entry name" value="ETAA1"/>
    <property type="match status" value="1"/>
</dbReference>
<dbReference type="InterPro" id="IPR029406">
    <property type="entry name" value="ETAA1"/>
</dbReference>
<name>A0A8C0XQ47_CASCN</name>
<dbReference type="PANTHER" id="PTHR16434:SF2">
    <property type="entry name" value="EWING'S TUMOR-ASSOCIATED ANTIGEN 1"/>
    <property type="match status" value="1"/>
</dbReference>
<accession>A0A8C0XQ47</accession>
<dbReference type="GO" id="GO:0043596">
    <property type="term" value="C:nuclear replication fork"/>
    <property type="evidence" value="ECO:0007669"/>
    <property type="project" value="TreeGrafter"/>
</dbReference>
<sequence length="203" mass="22945">MSRRRKYGDIPILKNTPYKAAAAEECNSVIEPGRRRPRSARRSGLRVAGEGPPGPGRPQEQRPAAASCSKSNPEEKYETPRQVLKMDLLSCTFSSPNDPDGQNDIFWDQNSPLTKQLGKGRRKQIYSTDSDEISRIVNRIAPQDEKPTTDSMLGVWIGDTAIPCTPSVAKEKSRVKISCTKVWRKRKRLLTHYLERLISSNHW</sequence>
<dbReference type="Ensembl" id="ENSCCNT00000037131.1">
    <property type="protein sequence ID" value="ENSCCNP00000029458.1"/>
    <property type="gene ID" value="ENSCCNG00000028243.1"/>
</dbReference>
<evidence type="ECO:0000313" key="2">
    <source>
        <dbReference type="Ensembl" id="ENSCCNP00000029458.1"/>
    </source>
</evidence>
<evidence type="ECO:0008006" key="3">
    <source>
        <dbReference type="Google" id="ProtNLM"/>
    </source>
</evidence>
<proteinExistence type="predicted"/>
<protein>
    <recommendedName>
        <fullName evidence="3">ETAA1 activator of ATR kinase</fullName>
    </recommendedName>
</protein>
<evidence type="ECO:0000256" key="1">
    <source>
        <dbReference type="SAM" id="MobiDB-lite"/>
    </source>
</evidence>
<feature type="region of interest" description="Disordered" evidence="1">
    <location>
        <begin position="27"/>
        <end position="79"/>
    </location>
</feature>
<dbReference type="GO" id="GO:0031297">
    <property type="term" value="P:replication fork processing"/>
    <property type="evidence" value="ECO:0007669"/>
    <property type="project" value="TreeGrafter"/>
</dbReference>
<dbReference type="PANTHER" id="PTHR16434">
    <property type="entry name" value="EWING'S TUMOR-ASSOCIATED ANTIGEN 1 ETAA1"/>
    <property type="match status" value="1"/>
</dbReference>
<feature type="compositionally biased region" description="Basic residues" evidence="1">
    <location>
        <begin position="35"/>
        <end position="44"/>
    </location>
</feature>
<gene>
    <name evidence="2" type="primary">Etaa1</name>
</gene>
<dbReference type="GO" id="GO:2000001">
    <property type="term" value="P:regulation of DNA damage checkpoint"/>
    <property type="evidence" value="ECO:0007669"/>
    <property type="project" value="TreeGrafter"/>
</dbReference>